<dbReference type="RefSeq" id="WP_145434381.1">
    <property type="nucleotide sequence ID" value="NZ_CP036339.1"/>
</dbReference>
<proteinExistence type="predicted"/>
<sequence length="494" mass="54109">MSDASSQRMTFSLWIVCVIAAIGFAFDIYELLMLPLIIGPALQELGGLTRGTPEFTRWFGLLFYVPAVCGGIFGLLGGYLTDRYGRRRVLTWSILLYAFSAFFAGFSTSLPMLLFFRTTTFIGVCVEFVAAVAWLAELFDDPVRREKVLGYTQAFSSIGGLLIAVVNGLIVRHSASFPAIQMPSFLTPVFGSIGPNYQHADWRYTLMSGLIPAIPLIIIRPFLPESPKWKEKKEAGTLRRPSIRELFSPELRRTTIVTTIMFALSYGVAFGAIQQMPQIVPGIDLVKANVAKAAEAAPADKKAAVSGRIVGETVANYTKAQETGGLFGRFALAMLVAHIASRRALLRMFLIPGLILIPFIFWAFARGQEKVFFSFDLSWIPGFHEVNVSMLGIGIFIAGFFTVAQFSFWGNYLPKAYPLHLRGTGESFAANIGGRMFGTPFAYLTQQIASQSFVPGETPFAKTAVVAAGVAFALYLANLIFSAVLPEQGAEHVD</sequence>
<evidence type="ECO:0000256" key="3">
    <source>
        <dbReference type="ARBA" id="ARBA00022989"/>
    </source>
</evidence>
<dbReference type="GO" id="GO:0046943">
    <property type="term" value="F:carboxylic acid transmembrane transporter activity"/>
    <property type="evidence" value="ECO:0007669"/>
    <property type="project" value="TreeGrafter"/>
</dbReference>
<feature type="transmembrane region" description="Helical" evidence="5">
    <location>
        <begin position="464"/>
        <end position="485"/>
    </location>
</feature>
<evidence type="ECO:0000256" key="5">
    <source>
        <dbReference type="SAM" id="Phobius"/>
    </source>
</evidence>
<feature type="transmembrane region" description="Helical" evidence="5">
    <location>
        <begin position="114"/>
        <end position="136"/>
    </location>
</feature>
<dbReference type="SUPFAM" id="SSF103473">
    <property type="entry name" value="MFS general substrate transporter"/>
    <property type="match status" value="1"/>
</dbReference>
<feature type="transmembrane region" description="Helical" evidence="5">
    <location>
        <begin position="12"/>
        <end position="38"/>
    </location>
</feature>
<evidence type="ECO:0000256" key="1">
    <source>
        <dbReference type="ARBA" id="ARBA00004141"/>
    </source>
</evidence>
<evidence type="ECO:0000313" key="8">
    <source>
        <dbReference type="Proteomes" id="UP000317909"/>
    </source>
</evidence>
<organism evidence="7 8">
    <name type="scientific">Lacipirellula limnantheis</name>
    <dbReference type="NCBI Taxonomy" id="2528024"/>
    <lineage>
        <taxon>Bacteria</taxon>
        <taxon>Pseudomonadati</taxon>
        <taxon>Planctomycetota</taxon>
        <taxon>Planctomycetia</taxon>
        <taxon>Pirellulales</taxon>
        <taxon>Lacipirellulaceae</taxon>
        <taxon>Lacipirellula</taxon>
    </lineage>
</organism>
<feature type="transmembrane region" description="Helical" evidence="5">
    <location>
        <begin position="386"/>
        <end position="409"/>
    </location>
</feature>
<dbReference type="GO" id="GO:0005886">
    <property type="term" value="C:plasma membrane"/>
    <property type="evidence" value="ECO:0007669"/>
    <property type="project" value="TreeGrafter"/>
</dbReference>
<accession>A0A517U213</accession>
<dbReference type="KEGG" id="llh:I41_38490"/>
<dbReference type="InterPro" id="IPR036259">
    <property type="entry name" value="MFS_trans_sf"/>
</dbReference>
<name>A0A517U213_9BACT</name>
<keyword evidence="8" id="KW-1185">Reference proteome</keyword>
<dbReference type="PANTHER" id="PTHR23508:SF10">
    <property type="entry name" value="CARBOXYLIC ACID TRANSPORTER PROTEIN HOMOLOG"/>
    <property type="match status" value="1"/>
</dbReference>
<dbReference type="PROSITE" id="PS50850">
    <property type="entry name" value="MFS"/>
    <property type="match status" value="1"/>
</dbReference>
<feature type="transmembrane region" description="Helical" evidence="5">
    <location>
        <begin position="148"/>
        <end position="170"/>
    </location>
</feature>
<keyword evidence="4 5" id="KW-0472">Membrane</keyword>
<dbReference type="PANTHER" id="PTHR23508">
    <property type="entry name" value="CARBOXYLIC ACID TRANSPORTER PROTEIN HOMOLOG"/>
    <property type="match status" value="1"/>
</dbReference>
<gene>
    <name evidence="7" type="primary">nanT_1</name>
    <name evidence="7" type="ORF">I41_38490</name>
</gene>
<dbReference type="AlphaFoldDB" id="A0A517U213"/>
<feature type="transmembrane region" description="Helical" evidence="5">
    <location>
        <begin position="58"/>
        <end position="77"/>
    </location>
</feature>
<keyword evidence="3 5" id="KW-1133">Transmembrane helix</keyword>
<reference evidence="7 8" key="1">
    <citation type="submission" date="2019-02" db="EMBL/GenBank/DDBJ databases">
        <title>Deep-cultivation of Planctomycetes and their phenomic and genomic characterization uncovers novel biology.</title>
        <authorList>
            <person name="Wiegand S."/>
            <person name="Jogler M."/>
            <person name="Boedeker C."/>
            <person name="Pinto D."/>
            <person name="Vollmers J."/>
            <person name="Rivas-Marin E."/>
            <person name="Kohn T."/>
            <person name="Peeters S.H."/>
            <person name="Heuer A."/>
            <person name="Rast P."/>
            <person name="Oberbeckmann S."/>
            <person name="Bunk B."/>
            <person name="Jeske O."/>
            <person name="Meyerdierks A."/>
            <person name="Storesund J.E."/>
            <person name="Kallscheuer N."/>
            <person name="Luecker S."/>
            <person name="Lage O.M."/>
            <person name="Pohl T."/>
            <person name="Merkel B.J."/>
            <person name="Hornburger P."/>
            <person name="Mueller R.-W."/>
            <person name="Bruemmer F."/>
            <person name="Labrenz M."/>
            <person name="Spormann A.M."/>
            <person name="Op den Camp H."/>
            <person name="Overmann J."/>
            <person name="Amann R."/>
            <person name="Jetten M.S.M."/>
            <person name="Mascher T."/>
            <person name="Medema M.H."/>
            <person name="Devos D.P."/>
            <person name="Kaster A.-K."/>
            <person name="Ovreas L."/>
            <person name="Rohde M."/>
            <person name="Galperin M.Y."/>
            <person name="Jogler C."/>
        </authorList>
    </citation>
    <scope>NUCLEOTIDE SEQUENCE [LARGE SCALE GENOMIC DNA]</scope>
    <source>
        <strain evidence="7 8">I41</strain>
    </source>
</reference>
<keyword evidence="2 5" id="KW-0812">Transmembrane</keyword>
<dbReference type="Pfam" id="PF07690">
    <property type="entry name" value="MFS_1"/>
    <property type="match status" value="1"/>
</dbReference>
<evidence type="ECO:0000256" key="2">
    <source>
        <dbReference type="ARBA" id="ARBA00022692"/>
    </source>
</evidence>
<feature type="transmembrane region" description="Helical" evidence="5">
    <location>
        <begin position="344"/>
        <end position="365"/>
    </location>
</feature>
<feature type="transmembrane region" description="Helical" evidence="5">
    <location>
        <begin position="89"/>
        <end position="108"/>
    </location>
</feature>
<comment type="subcellular location">
    <subcellularLocation>
        <location evidence="1">Membrane</location>
        <topology evidence="1">Multi-pass membrane protein</topology>
    </subcellularLocation>
</comment>
<dbReference type="Proteomes" id="UP000317909">
    <property type="component" value="Chromosome"/>
</dbReference>
<dbReference type="InterPro" id="IPR011701">
    <property type="entry name" value="MFS"/>
</dbReference>
<feature type="domain" description="Major facilitator superfamily (MFS) profile" evidence="6">
    <location>
        <begin position="16"/>
        <end position="490"/>
    </location>
</feature>
<evidence type="ECO:0000256" key="4">
    <source>
        <dbReference type="ARBA" id="ARBA00023136"/>
    </source>
</evidence>
<dbReference type="EMBL" id="CP036339">
    <property type="protein sequence ID" value="QDT74652.1"/>
    <property type="molecule type" value="Genomic_DNA"/>
</dbReference>
<feature type="transmembrane region" description="Helical" evidence="5">
    <location>
        <begin position="204"/>
        <end position="223"/>
    </location>
</feature>
<dbReference type="OrthoDB" id="183263at2"/>
<evidence type="ECO:0000259" key="6">
    <source>
        <dbReference type="PROSITE" id="PS50850"/>
    </source>
</evidence>
<dbReference type="InterPro" id="IPR020846">
    <property type="entry name" value="MFS_dom"/>
</dbReference>
<dbReference type="Gene3D" id="1.20.1250.20">
    <property type="entry name" value="MFS general substrate transporter like domains"/>
    <property type="match status" value="1"/>
</dbReference>
<evidence type="ECO:0000313" key="7">
    <source>
        <dbReference type="EMBL" id="QDT74652.1"/>
    </source>
</evidence>
<protein>
    <submittedName>
        <fullName evidence="7">Sialic acid transporter</fullName>
    </submittedName>
</protein>